<proteinExistence type="predicted"/>
<sequence>MPKHPDVPGVEASILVNGQPCEEHDDRAPVARNNVERYVVAESGATFEVHFRFSRPFPNDLPVLVVITIDGKDLDEPLVRQAEIYDQDGHVSEGPISYTRKEFRRQKYCFAELAVIGEDVPVTSVKAQKKRLVDVGMISLHMYQVQTTCLNKSFEMTERKVHAPGTVHEKALKGGALSHATSLGNAERTEEIDLFDAEYANNGESIAVFHFHYRSLSNSSSLLDHIDLSNSPKKPSKTFTLSSTPPEPMELVDCDDDVLQTSSPEEFRRMVTHRQRQEEIRQRLKRERSGSVTNVGNDEVFGDDADNDVEVLGVIDLRKERCKRRKPTRKDEVIVIE</sequence>
<dbReference type="Pfam" id="PF25534">
    <property type="entry name" value="DUF7918"/>
    <property type="match status" value="1"/>
</dbReference>
<protein>
    <recommendedName>
        <fullName evidence="1">DUF7918 domain-containing protein</fullName>
    </recommendedName>
</protein>
<reference evidence="2 3" key="1">
    <citation type="submission" date="2024-02" db="EMBL/GenBank/DDBJ databases">
        <title>De novo assembly and annotation of 12 fungi associated with fruit tree decline syndrome in Ontario, Canada.</title>
        <authorList>
            <person name="Sulman M."/>
            <person name="Ellouze W."/>
            <person name="Ilyukhin E."/>
        </authorList>
    </citation>
    <scope>NUCLEOTIDE SEQUENCE [LARGE SCALE GENOMIC DNA]</scope>
    <source>
        <strain evidence="2 3">M42-189</strain>
    </source>
</reference>
<organism evidence="2 3">
    <name type="scientific">Paraconiothyrium brasiliense</name>
    <dbReference type="NCBI Taxonomy" id="300254"/>
    <lineage>
        <taxon>Eukaryota</taxon>
        <taxon>Fungi</taxon>
        <taxon>Dikarya</taxon>
        <taxon>Ascomycota</taxon>
        <taxon>Pezizomycotina</taxon>
        <taxon>Dothideomycetes</taxon>
        <taxon>Pleosporomycetidae</taxon>
        <taxon>Pleosporales</taxon>
        <taxon>Massarineae</taxon>
        <taxon>Didymosphaeriaceae</taxon>
        <taxon>Paraconiothyrium</taxon>
    </lineage>
</organism>
<dbReference type="Proteomes" id="UP001521785">
    <property type="component" value="Unassembled WGS sequence"/>
</dbReference>
<name>A0ABR3S6Z4_9PLEO</name>
<feature type="domain" description="DUF7918" evidence="1">
    <location>
        <begin position="9"/>
        <end position="218"/>
    </location>
</feature>
<gene>
    <name evidence="2" type="ORF">SLS60_000701</name>
</gene>
<evidence type="ECO:0000313" key="3">
    <source>
        <dbReference type="Proteomes" id="UP001521785"/>
    </source>
</evidence>
<dbReference type="PANTHER" id="PTHR36223">
    <property type="entry name" value="BETA-LACTAMASE-TYPE TRANSPEPTIDASE FOLD DOMAIN CONTAINING PROTEIN"/>
    <property type="match status" value="1"/>
</dbReference>
<evidence type="ECO:0000259" key="1">
    <source>
        <dbReference type="Pfam" id="PF25534"/>
    </source>
</evidence>
<comment type="caution">
    <text evidence="2">The sequence shown here is derived from an EMBL/GenBank/DDBJ whole genome shotgun (WGS) entry which is preliminary data.</text>
</comment>
<keyword evidence="3" id="KW-1185">Reference proteome</keyword>
<dbReference type="InterPro" id="IPR057678">
    <property type="entry name" value="DUF7918"/>
</dbReference>
<dbReference type="EMBL" id="JAKJXO020000001">
    <property type="protein sequence ID" value="KAL1612474.1"/>
    <property type="molecule type" value="Genomic_DNA"/>
</dbReference>
<evidence type="ECO:0000313" key="2">
    <source>
        <dbReference type="EMBL" id="KAL1612474.1"/>
    </source>
</evidence>
<accession>A0ABR3S6Z4</accession>
<dbReference type="PANTHER" id="PTHR36223:SF1">
    <property type="entry name" value="TRANSCRIPTION ELONGATION FACTOR EAF N-TERMINAL DOMAIN-CONTAINING PROTEIN"/>
    <property type="match status" value="1"/>
</dbReference>